<dbReference type="InterPro" id="IPR044898">
    <property type="entry name" value="CDI_dom_sf"/>
</dbReference>
<evidence type="ECO:0000256" key="5">
    <source>
        <dbReference type="ARBA" id="ARBA00023242"/>
    </source>
</evidence>
<evidence type="ECO:0000256" key="11">
    <source>
        <dbReference type="ARBA" id="ARBA00078591"/>
    </source>
</evidence>
<evidence type="ECO:0000256" key="4">
    <source>
        <dbReference type="ARBA" id="ARBA00023013"/>
    </source>
</evidence>
<reference evidence="14" key="1">
    <citation type="submission" date="2022-07" db="EMBL/GenBank/DDBJ databases">
        <title>Chromosome-level genome of Muraenolepis orangiensis.</title>
        <authorList>
            <person name="Kim J."/>
        </authorList>
    </citation>
    <scope>NUCLEOTIDE SEQUENCE</scope>
    <source>
        <strain evidence="14">KU_S4_2022</strain>
        <tissue evidence="14">Muscle</tissue>
    </source>
</reference>
<dbReference type="PANTHER" id="PTHR10265:SF44">
    <property type="entry name" value="CYCLIN-DEPENDENT KINASE INHIBITOR 1C"/>
    <property type="match status" value="1"/>
</dbReference>
<comment type="function">
    <text evidence="7">Potent tight-binding inhibitor of several G1 cyclin/CDK complexes (cyclin E-CDK2, cyclin D2-CDK4, and cyclin A-CDK2) and, to lesser extent, of the mitotic cyclin B-CDC2. Negative regulator of cell proliferation. May play a role in maintenance of the non-proliferative state throughout life.</text>
</comment>
<keyword evidence="15" id="KW-1185">Reference proteome</keyword>
<proteinExistence type="inferred from homology"/>
<evidence type="ECO:0000256" key="7">
    <source>
        <dbReference type="ARBA" id="ARBA00054284"/>
    </source>
</evidence>
<feature type="domain" description="Cyclin-dependent kinase inhibitor" evidence="13">
    <location>
        <begin position="31"/>
        <end position="78"/>
    </location>
</feature>
<dbReference type="PANTHER" id="PTHR10265">
    <property type="entry name" value="CYCLIN-DEPENDENT KINASE INHIBITOR 1"/>
    <property type="match status" value="1"/>
</dbReference>
<feature type="compositionally biased region" description="Low complexity" evidence="12">
    <location>
        <begin position="140"/>
        <end position="174"/>
    </location>
</feature>
<evidence type="ECO:0000259" key="13">
    <source>
        <dbReference type="Pfam" id="PF02234"/>
    </source>
</evidence>
<comment type="subunit">
    <text evidence="8">Interacts with PCNA.</text>
</comment>
<protein>
    <recommendedName>
        <fullName evidence="9">Cyclin-dependent kinase inhibitor 1C</fullName>
    </recommendedName>
    <alternativeName>
        <fullName evidence="10">Cyclin-dependent kinase inhibitor p57</fullName>
    </alternativeName>
    <alternativeName>
        <fullName evidence="11">p57Kip2</fullName>
    </alternativeName>
</protein>
<comment type="caution">
    <text evidence="14">The sequence shown here is derived from an EMBL/GenBank/DDBJ whole genome shotgun (WGS) entry which is preliminary data.</text>
</comment>
<evidence type="ECO:0000256" key="2">
    <source>
        <dbReference type="ARBA" id="ARBA00006726"/>
    </source>
</evidence>
<feature type="region of interest" description="Disordered" evidence="12">
    <location>
        <begin position="231"/>
        <end position="261"/>
    </location>
</feature>
<evidence type="ECO:0000256" key="8">
    <source>
        <dbReference type="ARBA" id="ARBA00062980"/>
    </source>
</evidence>
<comment type="subcellular location">
    <subcellularLocation>
        <location evidence="1">Nucleus</location>
    </subcellularLocation>
</comment>
<evidence type="ECO:0000256" key="6">
    <source>
        <dbReference type="ARBA" id="ARBA00023306"/>
    </source>
</evidence>
<dbReference type="Pfam" id="PF02234">
    <property type="entry name" value="CDI"/>
    <property type="match status" value="1"/>
</dbReference>
<dbReference type="InterPro" id="IPR003175">
    <property type="entry name" value="CDI_dom"/>
</dbReference>
<dbReference type="OrthoDB" id="6373236at2759"/>
<evidence type="ECO:0000256" key="1">
    <source>
        <dbReference type="ARBA" id="ARBA00004123"/>
    </source>
</evidence>
<evidence type="ECO:0000256" key="10">
    <source>
        <dbReference type="ARBA" id="ARBA00076482"/>
    </source>
</evidence>
<name>A0A9Q0DWU8_9TELE</name>
<comment type="similarity">
    <text evidence="2">Belongs to the CDI family.</text>
</comment>
<feature type="region of interest" description="Disordered" evidence="12">
    <location>
        <begin position="137"/>
        <end position="219"/>
    </location>
</feature>
<feature type="compositionally biased region" description="Low complexity" evidence="12">
    <location>
        <begin position="195"/>
        <end position="207"/>
    </location>
</feature>
<evidence type="ECO:0000313" key="15">
    <source>
        <dbReference type="Proteomes" id="UP001148018"/>
    </source>
</evidence>
<keyword evidence="5" id="KW-0539">Nucleus</keyword>
<dbReference type="GO" id="GO:0045930">
    <property type="term" value="P:negative regulation of mitotic cell cycle"/>
    <property type="evidence" value="ECO:0007669"/>
    <property type="project" value="TreeGrafter"/>
</dbReference>
<dbReference type="GO" id="GO:0005634">
    <property type="term" value="C:nucleus"/>
    <property type="evidence" value="ECO:0007669"/>
    <property type="project" value="UniProtKB-SubCell"/>
</dbReference>
<keyword evidence="3" id="KW-0488">Methylation</keyword>
<dbReference type="FunFam" id="4.10.365.10:FF:000002">
    <property type="entry name" value="cyclin-dependent kinase inhibitor 1C"/>
    <property type="match status" value="1"/>
</dbReference>
<evidence type="ECO:0000256" key="12">
    <source>
        <dbReference type="SAM" id="MobiDB-lite"/>
    </source>
</evidence>
<sequence length="261" mass="28690">MSNVQLSSAALERIAARRTFPLHTRTGACRNLFGPVDHDDLHREMKSKLREISDRDQQRWNFNFEANSPLAGNYEWVESSAEKTPGFYRDSVQTGKSRVPVAAAVIVTPVRAVSTSAPSEVQESPAGVDVLPSCEERLATSETSRPTTTTTSTTTTTNTTTTAATSTTTSTTTTCPVEANQENRRGKLNSGIQTRSRQLSSSSSCARGGRKRTATPESNNTHITDFFVKRRRPTETKPTESGCLTPKPHLPVEHTPRKRIR</sequence>
<evidence type="ECO:0000256" key="9">
    <source>
        <dbReference type="ARBA" id="ARBA00067667"/>
    </source>
</evidence>
<keyword evidence="6" id="KW-0131">Cell cycle</keyword>
<dbReference type="Gene3D" id="4.10.365.10">
    <property type="entry name" value="p27"/>
    <property type="match status" value="1"/>
</dbReference>
<dbReference type="EMBL" id="JANIIK010000110">
    <property type="protein sequence ID" value="KAJ3596400.1"/>
    <property type="molecule type" value="Genomic_DNA"/>
</dbReference>
<dbReference type="GO" id="GO:0045892">
    <property type="term" value="P:negative regulation of DNA-templated transcription"/>
    <property type="evidence" value="ECO:0007669"/>
    <property type="project" value="UniProtKB-ARBA"/>
</dbReference>
<dbReference type="AlphaFoldDB" id="A0A9Q0DWU8"/>
<keyword evidence="4" id="KW-0649">Protein kinase inhibitor</keyword>
<dbReference type="Proteomes" id="UP001148018">
    <property type="component" value="Unassembled WGS sequence"/>
</dbReference>
<organism evidence="14 15">
    <name type="scientific">Muraenolepis orangiensis</name>
    <name type="common">Patagonian moray cod</name>
    <dbReference type="NCBI Taxonomy" id="630683"/>
    <lineage>
        <taxon>Eukaryota</taxon>
        <taxon>Metazoa</taxon>
        <taxon>Chordata</taxon>
        <taxon>Craniata</taxon>
        <taxon>Vertebrata</taxon>
        <taxon>Euteleostomi</taxon>
        <taxon>Actinopterygii</taxon>
        <taxon>Neopterygii</taxon>
        <taxon>Teleostei</taxon>
        <taxon>Neoteleostei</taxon>
        <taxon>Acanthomorphata</taxon>
        <taxon>Zeiogadaria</taxon>
        <taxon>Gadariae</taxon>
        <taxon>Gadiformes</taxon>
        <taxon>Muraenolepidoidei</taxon>
        <taxon>Muraenolepididae</taxon>
        <taxon>Muraenolepis</taxon>
    </lineage>
</organism>
<evidence type="ECO:0000256" key="3">
    <source>
        <dbReference type="ARBA" id="ARBA00022481"/>
    </source>
</evidence>
<evidence type="ECO:0000313" key="14">
    <source>
        <dbReference type="EMBL" id="KAJ3596400.1"/>
    </source>
</evidence>
<gene>
    <name evidence="14" type="ORF">NHX12_002807</name>
</gene>
<accession>A0A9Q0DWU8</accession>
<dbReference type="GO" id="GO:0004861">
    <property type="term" value="F:cyclin-dependent protein serine/threonine kinase inhibitor activity"/>
    <property type="evidence" value="ECO:0007669"/>
    <property type="project" value="InterPro"/>
</dbReference>